<evidence type="ECO:0000313" key="3">
    <source>
        <dbReference type="Proteomes" id="UP000703893"/>
    </source>
</evidence>
<dbReference type="EMBL" id="VGJX01000936">
    <property type="protein sequence ID" value="MBM3276253.1"/>
    <property type="molecule type" value="Genomic_DNA"/>
</dbReference>
<proteinExistence type="predicted"/>
<evidence type="ECO:0000313" key="2">
    <source>
        <dbReference type="EMBL" id="MBM3276253.1"/>
    </source>
</evidence>
<organism evidence="2 3">
    <name type="scientific">Candidatus Tanganyikabacteria bacterium</name>
    <dbReference type="NCBI Taxonomy" id="2961651"/>
    <lineage>
        <taxon>Bacteria</taxon>
        <taxon>Bacillati</taxon>
        <taxon>Candidatus Sericytochromatia</taxon>
        <taxon>Candidatus Tanganyikabacteria</taxon>
    </lineage>
</organism>
<dbReference type="Proteomes" id="UP000703893">
    <property type="component" value="Unassembled WGS sequence"/>
</dbReference>
<protein>
    <submittedName>
        <fullName evidence="2">Uncharacterized protein</fullName>
    </submittedName>
</protein>
<dbReference type="AlphaFoldDB" id="A0A937X6I3"/>
<sequence>MAAYLHDDYWVESAQRFHLERQRRQEPFHRQRSADDPIDARDERKLAIAA</sequence>
<name>A0A937X6I3_9BACT</name>
<feature type="region of interest" description="Disordered" evidence="1">
    <location>
        <begin position="21"/>
        <end position="41"/>
    </location>
</feature>
<evidence type="ECO:0000256" key="1">
    <source>
        <dbReference type="SAM" id="MobiDB-lite"/>
    </source>
</evidence>
<comment type="caution">
    <text evidence="2">The sequence shown here is derived from an EMBL/GenBank/DDBJ whole genome shotgun (WGS) entry which is preliminary data.</text>
</comment>
<gene>
    <name evidence="2" type="ORF">FJZ00_13955</name>
</gene>
<reference evidence="2 3" key="1">
    <citation type="submission" date="2019-03" db="EMBL/GenBank/DDBJ databases">
        <title>Lake Tanganyika Metagenome-Assembled Genomes (MAGs).</title>
        <authorList>
            <person name="Tran P."/>
        </authorList>
    </citation>
    <scope>NUCLEOTIDE SEQUENCE [LARGE SCALE GENOMIC DNA]</scope>
    <source>
        <strain evidence="2">K_DeepCast_65m_m2_236</strain>
    </source>
</reference>
<accession>A0A937X6I3</accession>